<keyword evidence="1" id="KW-0812">Transmembrane</keyword>
<keyword evidence="1" id="KW-1133">Transmembrane helix</keyword>
<proteinExistence type="predicted"/>
<evidence type="ECO:0000313" key="6">
    <source>
        <dbReference type="Proteomes" id="UP000620366"/>
    </source>
</evidence>
<feature type="transmembrane region" description="Helical" evidence="1">
    <location>
        <begin position="254"/>
        <end position="276"/>
    </location>
</feature>
<keyword evidence="2" id="KW-0732">Signal</keyword>
<dbReference type="AlphaFoldDB" id="A0A926HUA2"/>
<name>A0A926HUA2_9FIRM</name>
<evidence type="ECO:0000259" key="3">
    <source>
        <dbReference type="Pfam" id="PF09972"/>
    </source>
</evidence>
<evidence type="ECO:0000313" key="5">
    <source>
        <dbReference type="EMBL" id="MBC8535730.1"/>
    </source>
</evidence>
<evidence type="ECO:0000259" key="4">
    <source>
        <dbReference type="Pfam" id="PF20990"/>
    </source>
</evidence>
<dbReference type="Proteomes" id="UP000620366">
    <property type="component" value="Unassembled WGS sequence"/>
</dbReference>
<organism evidence="5 6">
    <name type="scientific">Feifania hominis</name>
    <dbReference type="NCBI Taxonomy" id="2763660"/>
    <lineage>
        <taxon>Bacteria</taxon>
        <taxon>Bacillati</taxon>
        <taxon>Bacillota</taxon>
        <taxon>Clostridia</taxon>
        <taxon>Eubacteriales</taxon>
        <taxon>Feifaniaceae</taxon>
        <taxon>Feifania</taxon>
    </lineage>
</organism>
<keyword evidence="6" id="KW-1185">Reference proteome</keyword>
<reference evidence="5" key="1">
    <citation type="submission" date="2020-08" db="EMBL/GenBank/DDBJ databases">
        <title>Genome public.</title>
        <authorList>
            <person name="Liu C."/>
            <person name="Sun Q."/>
        </authorList>
    </citation>
    <scope>NUCLEOTIDE SEQUENCE</scope>
    <source>
        <strain evidence="5">BX7</strain>
    </source>
</reference>
<feature type="transmembrane region" description="Helical" evidence="1">
    <location>
        <begin position="433"/>
        <end position="466"/>
    </location>
</feature>
<accession>A0A926HUA2</accession>
<comment type="caution">
    <text evidence="5">The sequence shown here is derived from an EMBL/GenBank/DDBJ whole genome shotgun (WGS) entry which is preliminary data.</text>
</comment>
<gene>
    <name evidence="5" type="ORF">H8695_03370</name>
</gene>
<evidence type="ECO:0000256" key="2">
    <source>
        <dbReference type="SAM" id="SignalP"/>
    </source>
</evidence>
<feature type="domain" description="Predicted membrane protein YciQ-like C-terminal" evidence="4">
    <location>
        <begin position="289"/>
        <end position="530"/>
    </location>
</feature>
<evidence type="ECO:0000256" key="1">
    <source>
        <dbReference type="SAM" id="Phobius"/>
    </source>
</evidence>
<dbReference type="Pfam" id="PF20990">
    <property type="entry name" value="DUF2207_C"/>
    <property type="match status" value="1"/>
</dbReference>
<protein>
    <submittedName>
        <fullName evidence="5">DUF2207 domain-containing protein</fullName>
    </submittedName>
</protein>
<feature type="signal peptide" evidence="2">
    <location>
        <begin position="1"/>
        <end position="24"/>
    </location>
</feature>
<sequence length="610" mass="67437">MRQKKWILALVLALLFVFPLTAQAKSANALELTVDVTLQPDGSALVVEYLTMDFRGGVFRQGSRSIPEQGGPTITDVVVSENGAAYERLETAVDAGPQGSYSVERTSDGLQVLWHFRAEDEARTFAISYRINDIMTVYSDVAEFYYKVVGDEWDFPFERVSAVIHPPEALSADQVRAWAHGPLSGTVSILDNGDVSLSVRDLPSNTYVEARVTLPAGLFGGASIRVEEDGLPTILEQEQRLADEANAARAHDRILARINLFGAIFILVAGIGILVFMRSRFRRRRPALEPDYLRDLPSDAPPAELYELFYFYGGAGSKERGYKFTATILDLVLKRAIGLRDESTGKKPDLVLTNLGYETMDLKPYERTLLDYFFVDVARGAQEFRLRELKRYSGKHNQKTMEVFGAFDTQAKVAAGDRGYFDSEAGKKRVPMILMAVGMMFLGVICALFDLFFITIACVVIFLVAFVLTFTMRRLAQAGEDELALWKAFDRFVKDFSLLDEKQLPELIVWEKYLVYAMFMGRADELAKQLPLRYPQFADDAYMQNHFVYFYVFSHHGSGLDGFSRSFESISGAISGTISNAFVSSSGSGSGGGFSGGGGGGFGGGGGGFK</sequence>
<feature type="chain" id="PRO_5037965988" evidence="2">
    <location>
        <begin position="25"/>
        <end position="610"/>
    </location>
</feature>
<dbReference type="RefSeq" id="WP_249299459.1">
    <property type="nucleotide sequence ID" value="NZ_JACRSP010000001.1"/>
</dbReference>
<dbReference type="EMBL" id="JACRSP010000001">
    <property type="protein sequence ID" value="MBC8535730.1"/>
    <property type="molecule type" value="Genomic_DNA"/>
</dbReference>
<keyword evidence="1" id="KW-0472">Membrane</keyword>
<dbReference type="Pfam" id="PF09972">
    <property type="entry name" value="DUF2207"/>
    <property type="match status" value="1"/>
</dbReference>
<dbReference type="InterPro" id="IPR018702">
    <property type="entry name" value="DUF2207"/>
</dbReference>
<feature type="domain" description="DUF2207" evidence="3">
    <location>
        <begin position="32"/>
        <end position="213"/>
    </location>
</feature>
<dbReference type="InterPro" id="IPR048389">
    <property type="entry name" value="YciQ-like_C"/>
</dbReference>